<gene>
    <name evidence="1" type="ORF">H4684_003647</name>
</gene>
<accession>A0ABR9H8E4</accession>
<organism evidence="1 2">
    <name type="scientific">Desulfomicrobium macestii</name>
    <dbReference type="NCBI Taxonomy" id="90731"/>
    <lineage>
        <taxon>Bacteria</taxon>
        <taxon>Pseudomonadati</taxon>
        <taxon>Thermodesulfobacteriota</taxon>
        <taxon>Desulfovibrionia</taxon>
        <taxon>Desulfovibrionales</taxon>
        <taxon>Desulfomicrobiaceae</taxon>
        <taxon>Desulfomicrobium</taxon>
    </lineage>
</organism>
<protein>
    <submittedName>
        <fullName evidence="1">Uncharacterized protein</fullName>
    </submittedName>
</protein>
<keyword evidence="2" id="KW-1185">Reference proteome</keyword>
<comment type="caution">
    <text evidence="1">The sequence shown here is derived from an EMBL/GenBank/DDBJ whole genome shotgun (WGS) entry which is preliminary data.</text>
</comment>
<proteinExistence type="predicted"/>
<name>A0ABR9H8E4_9BACT</name>
<reference evidence="1 2" key="1">
    <citation type="submission" date="2020-10" db="EMBL/GenBank/DDBJ databases">
        <title>Genomic Encyclopedia of Type Strains, Phase IV (KMG-IV): sequencing the most valuable type-strain genomes for metagenomic binning, comparative biology and taxonomic classification.</title>
        <authorList>
            <person name="Goeker M."/>
        </authorList>
    </citation>
    <scope>NUCLEOTIDE SEQUENCE [LARGE SCALE GENOMIC DNA]</scope>
    <source>
        <strain evidence="1 2">DSM 4194</strain>
    </source>
</reference>
<evidence type="ECO:0000313" key="1">
    <source>
        <dbReference type="EMBL" id="MBE1426963.1"/>
    </source>
</evidence>
<dbReference type="Proteomes" id="UP000639010">
    <property type="component" value="Unassembled WGS sequence"/>
</dbReference>
<dbReference type="EMBL" id="JADBGG010000039">
    <property type="protein sequence ID" value="MBE1426963.1"/>
    <property type="molecule type" value="Genomic_DNA"/>
</dbReference>
<sequence length="176" mass="19825">MQAPAVIELKEKLLNSESNKKESSDNSCIRRVPSERCILCDKTLEETGGVRIAAQTLHGTCLSSKYRGGGDKDFPNKSVKFAENSNLYLVVWGEKEKWTPERIEKARQEYLHGYRPWICQKCGGKVCPECGAPLNYPMGSDVLYDNGCSSHCACLPVNCGCSNPICKHYREWNWNK</sequence>
<evidence type="ECO:0000313" key="2">
    <source>
        <dbReference type="Proteomes" id="UP000639010"/>
    </source>
</evidence>